<protein>
    <submittedName>
        <fullName evidence="1">Uncharacterized protein</fullName>
    </submittedName>
</protein>
<reference evidence="1 2" key="1">
    <citation type="submission" date="2022-05" db="EMBL/GenBank/DDBJ databases">
        <authorList>
            <consortium name="Genoscope - CEA"/>
            <person name="William W."/>
        </authorList>
    </citation>
    <scope>NUCLEOTIDE SEQUENCE [LARGE SCALE GENOMIC DNA]</scope>
</reference>
<evidence type="ECO:0000313" key="1">
    <source>
        <dbReference type="EMBL" id="CAH3111146.1"/>
    </source>
</evidence>
<gene>
    <name evidence="1" type="ORF">PLOB_00019842</name>
</gene>
<name>A0ABN8NIY5_9CNID</name>
<accession>A0ABN8NIY5</accession>
<comment type="caution">
    <text evidence="1">The sequence shown here is derived from an EMBL/GenBank/DDBJ whole genome shotgun (WGS) entry which is preliminary data.</text>
</comment>
<dbReference type="EMBL" id="CALNXK010000023">
    <property type="protein sequence ID" value="CAH3111146.1"/>
    <property type="molecule type" value="Genomic_DNA"/>
</dbReference>
<dbReference type="PANTHER" id="PTHR46579">
    <property type="entry name" value="F5/8 TYPE C DOMAIN-CONTAINING PROTEIN-RELATED"/>
    <property type="match status" value="1"/>
</dbReference>
<keyword evidence="2" id="KW-1185">Reference proteome</keyword>
<dbReference type="PANTHER" id="PTHR46579:SF1">
    <property type="entry name" value="F5_8 TYPE C DOMAIN-CONTAINING PROTEIN"/>
    <property type="match status" value="1"/>
</dbReference>
<proteinExistence type="predicted"/>
<sequence>MVENFLIDPMHSILMGLVSDLGEELITNSNNLMTEEERDILANRLNAVRRGLKAQQWKNFIVTYARVCLWNVVPNRFYDATKCLAEAVELLLKDPITRDEVNNISCLLHKHHGLYSKVFGKFEVSVNYHMTLHIPKLIQNWGPPTSWWCFPYERHIGLLGDVNTSGKTVEEEIFRNFVMQHLIDVAKLPLLDKVSENDIPSSLKPLMKHKDSEHLEEGTEEWSVFQRIQAERLFRGTENMYMAPSRTSVTNLDIQMTVEQEDIDKIDQKWPVKMLPPMRIKQRPKFEFYNELKDYMSDIHEDSFLFVEPRIDTFARCMVNGSTFSSSYNRTDRGQTALIYCVDKLDKPESKTEVSPYFGQVRYFFTARVHLKDLMGATSMRVHHLASVDWFYFANKNHDADKLSGLPAVKNSLYRGEHIVNVRRLIRRVTLLPVKKNYLLVANLSR</sequence>
<organism evidence="1 2">
    <name type="scientific">Porites lobata</name>
    <dbReference type="NCBI Taxonomy" id="104759"/>
    <lineage>
        <taxon>Eukaryota</taxon>
        <taxon>Metazoa</taxon>
        <taxon>Cnidaria</taxon>
        <taxon>Anthozoa</taxon>
        <taxon>Hexacorallia</taxon>
        <taxon>Scleractinia</taxon>
        <taxon>Fungiina</taxon>
        <taxon>Poritidae</taxon>
        <taxon>Porites</taxon>
    </lineage>
</organism>
<dbReference type="Proteomes" id="UP001159405">
    <property type="component" value="Unassembled WGS sequence"/>
</dbReference>
<evidence type="ECO:0000313" key="2">
    <source>
        <dbReference type="Proteomes" id="UP001159405"/>
    </source>
</evidence>